<dbReference type="HOGENOM" id="CLU_2758031_0_0_1"/>
<gene>
    <name evidence="2" type="ORF">GYMLUDRAFT_579117</name>
</gene>
<evidence type="ECO:0000313" key="3">
    <source>
        <dbReference type="Proteomes" id="UP000053593"/>
    </source>
</evidence>
<keyword evidence="3" id="KW-1185">Reference proteome</keyword>
<sequence length="70" mass="7722">MSDAVSAQAAVFNDVQGTKHIYVGDYNARDHKRADDSIAVESKHGNVSICFEDEDPELPEVQRPGMIKAF</sequence>
<dbReference type="AlphaFoldDB" id="A0A0D0CQH5"/>
<evidence type="ECO:0000313" key="2">
    <source>
        <dbReference type="EMBL" id="KIK61292.1"/>
    </source>
</evidence>
<dbReference type="Proteomes" id="UP000053593">
    <property type="component" value="Unassembled WGS sequence"/>
</dbReference>
<accession>A0A0D0CQH5</accession>
<organism evidence="2 3">
    <name type="scientific">Collybiopsis luxurians FD-317 M1</name>
    <dbReference type="NCBI Taxonomy" id="944289"/>
    <lineage>
        <taxon>Eukaryota</taxon>
        <taxon>Fungi</taxon>
        <taxon>Dikarya</taxon>
        <taxon>Basidiomycota</taxon>
        <taxon>Agaricomycotina</taxon>
        <taxon>Agaricomycetes</taxon>
        <taxon>Agaricomycetidae</taxon>
        <taxon>Agaricales</taxon>
        <taxon>Marasmiineae</taxon>
        <taxon>Omphalotaceae</taxon>
        <taxon>Collybiopsis</taxon>
        <taxon>Collybiopsis luxurians</taxon>
    </lineage>
</organism>
<proteinExistence type="predicted"/>
<reference evidence="2 3" key="1">
    <citation type="submission" date="2014-04" db="EMBL/GenBank/DDBJ databases">
        <title>Evolutionary Origins and Diversification of the Mycorrhizal Mutualists.</title>
        <authorList>
            <consortium name="DOE Joint Genome Institute"/>
            <consortium name="Mycorrhizal Genomics Consortium"/>
            <person name="Kohler A."/>
            <person name="Kuo A."/>
            <person name="Nagy L.G."/>
            <person name="Floudas D."/>
            <person name="Copeland A."/>
            <person name="Barry K.W."/>
            <person name="Cichocki N."/>
            <person name="Veneault-Fourrey C."/>
            <person name="LaButti K."/>
            <person name="Lindquist E.A."/>
            <person name="Lipzen A."/>
            <person name="Lundell T."/>
            <person name="Morin E."/>
            <person name="Murat C."/>
            <person name="Riley R."/>
            <person name="Ohm R."/>
            <person name="Sun H."/>
            <person name="Tunlid A."/>
            <person name="Henrissat B."/>
            <person name="Grigoriev I.V."/>
            <person name="Hibbett D.S."/>
            <person name="Martin F."/>
        </authorList>
    </citation>
    <scope>NUCLEOTIDE SEQUENCE [LARGE SCALE GENOMIC DNA]</scope>
    <source>
        <strain evidence="2 3">FD-317 M1</strain>
    </source>
</reference>
<dbReference type="OrthoDB" id="5289249at2759"/>
<dbReference type="EMBL" id="KN834771">
    <property type="protein sequence ID" value="KIK61292.1"/>
    <property type="molecule type" value="Genomic_DNA"/>
</dbReference>
<name>A0A0D0CQH5_9AGAR</name>
<feature type="domain" description="DUF7330" evidence="1">
    <location>
        <begin position="1"/>
        <end position="54"/>
    </location>
</feature>
<evidence type="ECO:0000259" key="1">
    <source>
        <dbReference type="Pfam" id="PF24016"/>
    </source>
</evidence>
<protein>
    <recommendedName>
        <fullName evidence="1">DUF7330 domain-containing protein</fullName>
    </recommendedName>
</protein>
<dbReference type="InterPro" id="IPR055754">
    <property type="entry name" value="DUF7330"/>
</dbReference>
<dbReference type="Pfam" id="PF24016">
    <property type="entry name" value="DUF7330"/>
    <property type="match status" value="1"/>
</dbReference>